<protein>
    <submittedName>
        <fullName evidence="2">2 beta-glucans in both donor and acceptor sites of Gh16 Laminarinase 16a</fullName>
    </submittedName>
</protein>
<dbReference type="CDD" id="cd02181">
    <property type="entry name" value="GH16_fungal_Lam16A_glucanase"/>
    <property type="match status" value="1"/>
</dbReference>
<keyword evidence="3" id="KW-1185">Reference proteome</keyword>
<name>A0A9Q5N3I7_SANBA</name>
<dbReference type="SUPFAM" id="SSF49899">
    <property type="entry name" value="Concanavalin A-like lectins/glucanases"/>
    <property type="match status" value="1"/>
</dbReference>
<proteinExistence type="predicted"/>
<dbReference type="AlphaFoldDB" id="A0A9Q5N3I7"/>
<dbReference type="OrthoDB" id="192832at2759"/>
<organism evidence="2 3">
    <name type="scientific">Sanghuangporus baumii</name>
    <name type="common">Phellinus baumii</name>
    <dbReference type="NCBI Taxonomy" id="108892"/>
    <lineage>
        <taxon>Eukaryota</taxon>
        <taxon>Fungi</taxon>
        <taxon>Dikarya</taxon>
        <taxon>Basidiomycota</taxon>
        <taxon>Agaricomycotina</taxon>
        <taxon>Agaricomycetes</taxon>
        <taxon>Hymenochaetales</taxon>
        <taxon>Hymenochaetaceae</taxon>
        <taxon>Sanghuangporus</taxon>
    </lineage>
</organism>
<dbReference type="Proteomes" id="UP000757232">
    <property type="component" value="Unassembled WGS sequence"/>
</dbReference>
<dbReference type="InterPro" id="IPR050546">
    <property type="entry name" value="Glycosyl_Hydrlase_16"/>
</dbReference>
<dbReference type="EMBL" id="LNZH02000192">
    <property type="protein sequence ID" value="OCB87422.1"/>
    <property type="molecule type" value="Genomic_DNA"/>
</dbReference>
<keyword evidence="1" id="KW-0732">Signal</keyword>
<dbReference type="GO" id="GO:0009251">
    <property type="term" value="P:glucan catabolic process"/>
    <property type="evidence" value="ECO:0007669"/>
    <property type="project" value="TreeGrafter"/>
</dbReference>
<dbReference type="Pfam" id="PF26113">
    <property type="entry name" value="GH16_XgeA"/>
    <property type="match status" value="1"/>
</dbReference>
<feature type="signal peptide" evidence="1">
    <location>
        <begin position="1"/>
        <end position="25"/>
    </location>
</feature>
<dbReference type="PANTHER" id="PTHR10963:SF24">
    <property type="entry name" value="GLYCOSIDASE C21B10.07-RELATED"/>
    <property type="match status" value="1"/>
</dbReference>
<evidence type="ECO:0000313" key="2">
    <source>
        <dbReference type="EMBL" id="OCB87422.1"/>
    </source>
</evidence>
<feature type="chain" id="PRO_5040328726" evidence="1">
    <location>
        <begin position="26"/>
        <end position="323"/>
    </location>
</feature>
<dbReference type="InterPro" id="IPR013320">
    <property type="entry name" value="ConA-like_dom_sf"/>
</dbReference>
<dbReference type="Gene3D" id="2.60.120.200">
    <property type="match status" value="1"/>
</dbReference>
<reference evidence="2" key="1">
    <citation type="submission" date="2016-06" db="EMBL/GenBank/DDBJ databases">
        <title>Draft Genome sequence of the fungus Inonotus baumii.</title>
        <authorList>
            <person name="Zhu H."/>
            <person name="Lin W."/>
        </authorList>
    </citation>
    <scope>NUCLEOTIDE SEQUENCE</scope>
    <source>
        <strain evidence="2">821</strain>
    </source>
</reference>
<evidence type="ECO:0000256" key="1">
    <source>
        <dbReference type="SAM" id="SignalP"/>
    </source>
</evidence>
<dbReference type="PANTHER" id="PTHR10963">
    <property type="entry name" value="GLYCOSYL HYDROLASE-RELATED"/>
    <property type="match status" value="1"/>
</dbReference>
<accession>A0A9Q5N3I7</accession>
<comment type="caution">
    <text evidence="2">The sequence shown here is derived from an EMBL/GenBank/DDBJ whole genome shotgun (WGS) entry which is preliminary data.</text>
</comment>
<evidence type="ECO:0000313" key="3">
    <source>
        <dbReference type="Proteomes" id="UP000757232"/>
    </source>
</evidence>
<sequence>MVSIRLTFGNAVAVALLYATRHVQAQTYHLRDNFVGRSFLSGFSWETYDPSGGYVNYLDQATSLQKNLTYASEDKFVIRADSTNVVPQGARGRDSNRIVSHKTYADSVLVLDMQHMPGGCAQWPAFWTADPNNWPGGGEVDIIEGIHMQSNNLASLHTTEGCSMSPQRAQQGSSGDNNCDVKANEDAGCQTSFTDGTFGEALNGRGGGYFVMTRSASRGIAMYFWNRYDSNVPPEVKYSSDSVTPKDSWGEPQALFPTDNCDFSSHFASHNIIMNLSFCGPWASPRFNSWGCGSGKCEDYVAYNPGAFSDAYWEVNALRVYTP</sequence>
<gene>
    <name evidence="2" type="ORF">A7U60_g5562</name>
</gene>